<organism evidence="2 3">
    <name type="scientific">Sinobaca qinghaiensis</name>
    <dbReference type="NCBI Taxonomy" id="342944"/>
    <lineage>
        <taxon>Bacteria</taxon>
        <taxon>Bacillati</taxon>
        <taxon>Bacillota</taxon>
        <taxon>Bacilli</taxon>
        <taxon>Bacillales</taxon>
        <taxon>Sporolactobacillaceae</taxon>
        <taxon>Sinobaca</taxon>
    </lineage>
</organism>
<dbReference type="EMBL" id="RAPK01000007">
    <property type="protein sequence ID" value="RKD75625.1"/>
    <property type="molecule type" value="Genomic_DNA"/>
</dbReference>
<comment type="caution">
    <text evidence="2">The sequence shown here is derived from an EMBL/GenBank/DDBJ whole genome shotgun (WGS) entry which is preliminary data.</text>
</comment>
<dbReference type="PANTHER" id="PTHR33121:SF76">
    <property type="entry name" value="SIGNALING PROTEIN"/>
    <property type="match status" value="1"/>
</dbReference>
<keyword evidence="3" id="KW-1185">Reference proteome</keyword>
<gene>
    <name evidence="2" type="ORF">ATL39_1326</name>
</gene>
<dbReference type="Pfam" id="PF00563">
    <property type="entry name" value="EAL"/>
    <property type="match status" value="1"/>
</dbReference>
<reference evidence="2 3" key="1">
    <citation type="submission" date="2018-09" db="EMBL/GenBank/DDBJ databases">
        <title>Genomic Encyclopedia of Archaeal and Bacterial Type Strains, Phase II (KMG-II): from individual species to whole genera.</title>
        <authorList>
            <person name="Goeker M."/>
        </authorList>
    </citation>
    <scope>NUCLEOTIDE SEQUENCE [LARGE SCALE GENOMIC DNA]</scope>
    <source>
        <strain evidence="2 3">DSM 17008</strain>
    </source>
</reference>
<dbReference type="InterPro" id="IPR001633">
    <property type="entry name" value="EAL_dom"/>
</dbReference>
<dbReference type="GO" id="GO:0071111">
    <property type="term" value="F:cyclic-guanylate-specific phosphodiesterase activity"/>
    <property type="evidence" value="ECO:0007669"/>
    <property type="project" value="InterPro"/>
</dbReference>
<evidence type="ECO:0000313" key="2">
    <source>
        <dbReference type="EMBL" id="RKD75625.1"/>
    </source>
</evidence>
<proteinExistence type="predicted"/>
<dbReference type="InterPro" id="IPR050706">
    <property type="entry name" value="Cyclic-di-GMP_PDE-like"/>
</dbReference>
<dbReference type="InterPro" id="IPR035919">
    <property type="entry name" value="EAL_sf"/>
</dbReference>
<feature type="domain" description="EAL" evidence="1">
    <location>
        <begin position="99"/>
        <end position="351"/>
    </location>
</feature>
<dbReference type="SUPFAM" id="SSF141868">
    <property type="entry name" value="EAL domain-like"/>
    <property type="match status" value="1"/>
</dbReference>
<dbReference type="OrthoDB" id="581425at2"/>
<dbReference type="AlphaFoldDB" id="A0A419V6L1"/>
<dbReference type="CDD" id="cd01948">
    <property type="entry name" value="EAL"/>
    <property type="match status" value="1"/>
</dbReference>
<evidence type="ECO:0000313" key="3">
    <source>
        <dbReference type="Proteomes" id="UP000285120"/>
    </source>
</evidence>
<evidence type="ECO:0000259" key="1">
    <source>
        <dbReference type="PROSITE" id="PS50883"/>
    </source>
</evidence>
<dbReference type="Gene3D" id="3.20.20.450">
    <property type="entry name" value="EAL domain"/>
    <property type="match status" value="1"/>
</dbReference>
<dbReference type="PANTHER" id="PTHR33121">
    <property type="entry name" value="CYCLIC DI-GMP PHOSPHODIESTERASE PDEF"/>
    <property type="match status" value="1"/>
</dbReference>
<name>A0A419V6L1_9BACL</name>
<accession>A0A419V6L1</accession>
<sequence>MTSCSKCGMIPSLEETGTFLFTAAEAGGRDLIIKHLKDRGAEPEQEGRTIHVPFYSLEEAVRMVDGLEADLKESGVSVKGTWKNSASVFGHMLDLAVLKVRISKPSYLKIINEGLFTHHMQPIINLHSSEVMGQEFLMRPDSSTYSFYPGELFDYAQKADLQSVLDSQARMSSIEHSARHLDQGTKRFINFLPSSIYDPNHCLKSTFKVVKEHGVDPSDLVFEVVETEKIHNVAHLQNIFKTYQQYGVNVALDDLGSGFATVEMLEQLKPDYGKVDRSLISYCDQDEEKQEKLKQMLKRAEIHNIKMLAEGIERKEELEVVKQLGFDLAQGYYIGRPSDYPMGKSFTTAGK</sequence>
<dbReference type="PROSITE" id="PS50883">
    <property type="entry name" value="EAL"/>
    <property type="match status" value="1"/>
</dbReference>
<dbReference type="RefSeq" id="WP_120192489.1">
    <property type="nucleotide sequence ID" value="NZ_RAPK01000007.1"/>
</dbReference>
<protein>
    <submittedName>
        <fullName evidence="2">EAL domain-containing protein (Putative c-di-GMP-specific phosphodiesterase class I)</fullName>
    </submittedName>
</protein>
<dbReference type="Proteomes" id="UP000285120">
    <property type="component" value="Unassembled WGS sequence"/>
</dbReference>
<dbReference type="SMART" id="SM00052">
    <property type="entry name" value="EAL"/>
    <property type="match status" value="1"/>
</dbReference>